<dbReference type="AlphaFoldDB" id="A0AAX3XFG1"/>
<gene>
    <name evidence="2" type="ORF">QP018_05635</name>
</gene>
<organism evidence="2 3">
    <name type="scientific">Gallibacterium anatis</name>
    <dbReference type="NCBI Taxonomy" id="750"/>
    <lineage>
        <taxon>Bacteria</taxon>
        <taxon>Pseudomonadati</taxon>
        <taxon>Pseudomonadota</taxon>
        <taxon>Gammaproteobacteria</taxon>
        <taxon>Pasteurellales</taxon>
        <taxon>Pasteurellaceae</taxon>
        <taxon>Gallibacterium</taxon>
    </lineage>
</organism>
<feature type="domain" description="ATPase AAA-type core" evidence="1">
    <location>
        <begin position="26"/>
        <end position="362"/>
    </location>
</feature>
<sequence>MRNKIALKIGGVGNINKSLSIELNNITVICGKNNTGKTYLTYSIYGFLRYFNERNYTLEKLREKFNQVLKDKKSIIYNDDIINSISQAVENYKTSLGKTLSIRNQFIKDPEFTIENLKDIFDGDCKFSYNGRIGKNQNITYTKKSNENFLLINLNDIDLTSTDKGHNEAYILAIENHLKYIINRTFLSSIPVAQISSVERTGIAIFQAELENNNELDLFSDDHNEYSFKDNYPQAVKDNVKTVKQQRELFDKSPLANEAPYIIDYFNSIIGGEYRVIEGKNVVYYPNDNKNYLYLNESSSSIRALLDLGMYLKHSANKGQIFIIDEPEMNLHPENQRKIARVLAMLANYGIKIVITTHSDFITRELSLLVMLKGRSDLLNNDEIIKKQQYEDQHFLDVNSINVYSMKNENNNTHIIKEEIDSEHGFSIPSFDSSIDEIYTIYSHL</sequence>
<dbReference type="Pfam" id="PF13304">
    <property type="entry name" value="AAA_21"/>
    <property type="match status" value="1"/>
</dbReference>
<evidence type="ECO:0000259" key="1">
    <source>
        <dbReference type="Pfam" id="PF13304"/>
    </source>
</evidence>
<dbReference type="InterPro" id="IPR003959">
    <property type="entry name" value="ATPase_AAA_core"/>
</dbReference>
<dbReference type="InterPro" id="IPR051396">
    <property type="entry name" value="Bact_Antivir_Def_Nuclease"/>
</dbReference>
<dbReference type="RefSeq" id="WP_285092615.1">
    <property type="nucleotide sequence ID" value="NZ_CP126975.1"/>
</dbReference>
<evidence type="ECO:0000313" key="2">
    <source>
        <dbReference type="EMBL" id="WIM80709.1"/>
    </source>
</evidence>
<dbReference type="InterPro" id="IPR027417">
    <property type="entry name" value="P-loop_NTPase"/>
</dbReference>
<dbReference type="EMBL" id="CP126975">
    <property type="protein sequence ID" value="WIM80709.1"/>
    <property type="molecule type" value="Genomic_DNA"/>
</dbReference>
<dbReference type="PANTHER" id="PTHR43581">
    <property type="entry name" value="ATP/GTP PHOSPHATASE"/>
    <property type="match status" value="1"/>
</dbReference>
<proteinExistence type="predicted"/>
<dbReference type="CDD" id="cd00267">
    <property type="entry name" value="ABC_ATPase"/>
    <property type="match status" value="1"/>
</dbReference>
<reference evidence="2 3" key="1">
    <citation type="submission" date="2023-06" db="EMBL/GenBank/DDBJ databases">
        <title>Complete Genome Sequence of Gallibacterium anatis Strain BJF12, Isolated from a chicken with diarrhea.</title>
        <authorList>
            <person name="Guo F."/>
            <person name="Bu W."/>
            <person name="Xu F."/>
            <person name="Wen T."/>
        </authorList>
    </citation>
    <scope>NUCLEOTIDE SEQUENCE [LARGE SCALE GENOMIC DNA]</scope>
    <source>
        <strain evidence="2 3">BJF12</strain>
    </source>
</reference>
<keyword evidence="3" id="KW-1185">Reference proteome</keyword>
<accession>A0AAX3XFG1</accession>
<evidence type="ECO:0000313" key="3">
    <source>
        <dbReference type="Proteomes" id="UP001226750"/>
    </source>
</evidence>
<dbReference type="PANTHER" id="PTHR43581:SF2">
    <property type="entry name" value="EXCINUCLEASE ATPASE SUBUNIT"/>
    <property type="match status" value="1"/>
</dbReference>
<dbReference type="SUPFAM" id="SSF52540">
    <property type="entry name" value="P-loop containing nucleoside triphosphate hydrolases"/>
    <property type="match status" value="1"/>
</dbReference>
<name>A0AAX3XFG1_9PAST</name>
<protein>
    <submittedName>
        <fullName evidence="2">AAA family ATPase</fullName>
    </submittedName>
</protein>
<dbReference type="Proteomes" id="UP001226750">
    <property type="component" value="Chromosome"/>
</dbReference>
<dbReference type="Gene3D" id="3.40.50.300">
    <property type="entry name" value="P-loop containing nucleotide triphosphate hydrolases"/>
    <property type="match status" value="1"/>
</dbReference>